<evidence type="ECO:0000259" key="2">
    <source>
        <dbReference type="Pfam" id="PF25231"/>
    </source>
</evidence>
<feature type="domain" description="DUF7847" evidence="2">
    <location>
        <begin position="109"/>
        <end position="233"/>
    </location>
</feature>
<organism evidence="3 4">
    <name type="scientific">Methylomonas defluvii</name>
    <dbReference type="NCBI Taxonomy" id="3045149"/>
    <lineage>
        <taxon>Bacteria</taxon>
        <taxon>Pseudomonadati</taxon>
        <taxon>Pseudomonadota</taxon>
        <taxon>Gammaproteobacteria</taxon>
        <taxon>Methylococcales</taxon>
        <taxon>Methylococcaceae</taxon>
        <taxon>Methylomonas</taxon>
    </lineage>
</organism>
<dbReference type="RefSeq" id="WP_101052841.1">
    <property type="nucleotide sequence ID" value="NZ_JAXARY010000014.1"/>
</dbReference>
<dbReference type="Proteomes" id="UP001284537">
    <property type="component" value="Unassembled WGS sequence"/>
</dbReference>
<keyword evidence="1" id="KW-1133">Transmembrane helix</keyword>
<feature type="transmembrane region" description="Helical" evidence="1">
    <location>
        <begin position="70"/>
        <end position="94"/>
    </location>
</feature>
<comment type="caution">
    <text evidence="3">The sequence shown here is derived from an EMBL/GenBank/DDBJ whole genome shotgun (WGS) entry which is preliminary data.</text>
</comment>
<feature type="transmembrane region" description="Helical" evidence="1">
    <location>
        <begin position="29"/>
        <end position="50"/>
    </location>
</feature>
<sequence>MRLLATEPASIAKILDASIKLYSACFSRLWGILSILAVLYIAMGLLTATLQPDPAAPQTAALELLSENLLLILAFVIVFSLVSFVLYAALIYRLDNLTNEREDSFSEAITAGFRAFPSMFLAAFLYMVVIIVGYILLLIPGLILTLSLMFYLYFIVIDGLGGYRALRASHSLVWGHWWRTATIFTVPMIIWMAVMFALGFLMAFLAPADNQVLMQILMNLLSVFFMPYFFALGYVQFHDLKLRKSGSDLASRLGR</sequence>
<feature type="transmembrane region" description="Helical" evidence="1">
    <location>
        <begin position="212"/>
        <end position="235"/>
    </location>
</feature>
<evidence type="ECO:0000256" key="1">
    <source>
        <dbReference type="SAM" id="Phobius"/>
    </source>
</evidence>
<keyword evidence="1" id="KW-0812">Transmembrane</keyword>
<name>A0ABU4UGP3_9GAMM</name>
<feature type="transmembrane region" description="Helical" evidence="1">
    <location>
        <begin position="115"/>
        <end position="136"/>
    </location>
</feature>
<protein>
    <submittedName>
        <fullName evidence="3">YciC family protein</fullName>
    </submittedName>
</protein>
<keyword evidence="4" id="KW-1185">Reference proteome</keyword>
<feature type="transmembrane region" description="Helical" evidence="1">
    <location>
        <begin position="142"/>
        <end position="163"/>
    </location>
</feature>
<evidence type="ECO:0000313" key="4">
    <source>
        <dbReference type="Proteomes" id="UP001284537"/>
    </source>
</evidence>
<dbReference type="InterPro" id="IPR057169">
    <property type="entry name" value="DUF7847"/>
</dbReference>
<dbReference type="EMBL" id="JAXARY010000014">
    <property type="protein sequence ID" value="MDX8128647.1"/>
    <property type="molecule type" value="Genomic_DNA"/>
</dbReference>
<gene>
    <name evidence="3" type="ORF">QLH52_15235</name>
</gene>
<accession>A0ABU4UGP3</accession>
<evidence type="ECO:0000313" key="3">
    <source>
        <dbReference type="EMBL" id="MDX8128647.1"/>
    </source>
</evidence>
<keyword evidence="1" id="KW-0472">Membrane</keyword>
<feature type="transmembrane region" description="Helical" evidence="1">
    <location>
        <begin position="184"/>
        <end position="206"/>
    </location>
</feature>
<dbReference type="Pfam" id="PF25231">
    <property type="entry name" value="DUF7847"/>
    <property type="match status" value="1"/>
</dbReference>
<reference evidence="3 4" key="1">
    <citation type="submission" date="2023-11" db="EMBL/GenBank/DDBJ databases">
        <authorList>
            <person name="Ouyang M.-Y."/>
        </authorList>
    </citation>
    <scope>NUCLEOTIDE SEQUENCE [LARGE SCALE GENOMIC DNA]</scope>
    <source>
        <strain evidence="3 4">OY6</strain>
    </source>
</reference>
<proteinExistence type="predicted"/>